<feature type="signal peptide" evidence="1">
    <location>
        <begin position="1"/>
        <end position="24"/>
    </location>
</feature>
<sequence>MGSFIILIKAVALIGILLTGICRADITLDEVELTQKFEITTDSSSIKINPEGPLNFLRGLIYQKIECMYNKRFFSPEINTEYFVEDNEYTLDIYEDALYTRNRQKDRAYTAQQSTNKMDVYTEKYHNHLIELFPSPNGDITIETRGNQSFVQFLRAETTEKHSLKILAMLLLFSEGVNIPIKVTNSVLKVYETNGKDEIYFEVPMVIPWLNPVEDKVQTFQQKKVKQLINFFQENAANQEVLRMMEDKCSQEEVMSGKFLDSLKFLIQSYIFGFIESAERATEFIQTVHIMTEKYAPKTETPSKDDFVYDRLFKSAGTEAGSDCIALVREVEHIMNMQKAFPFTDSTQIPAYISVPMYSRKTNSFSTNYLQDYSNCVECMILSLFCCMAYDPVEGIYRTDHMGDVSSSLEEFFAPKENKSFDTTKAKFQRNWCTVVSDLDEPSIAYCKGRNELDCGLINMLMVIAEVVNAPREEKDKILGFAQSLKEQKGVLKNELHGRIEKFTEVLFKRLSKTEGVQVLFAKIRSMECNGGRYDISGDITITFEHSSIKNTIVLSISNRHSTVNKKAAAMEFKDIRVEKMNEMEIICRNRKTFIENLFSIYAGYEARKINTPKNNEKFLKTQIRKTIENNYAEINSLLLIKKMNDLTYKRDFVSCFIIYSMKKNLYPEHPVIRLVSNILGSSELGNWNTQWLLLPSIFFAGLNNTNGSNLNFPNIKLSGRRCNALGMRSNNKYFCNYIMDCDLNIFIRWINYHTKLLINLHDIYLHPLLDSTANRVIYKYIFRDENMEYSNIINREILQTPCERKSELIAYMRYVITVYLCIEENPNIELIKRNFYIACDTKYISEKWIVFVESTLPFEKVINKLNNLKDQICRNENDINKLNRMIKDLKSLC</sequence>
<keyword evidence="3" id="KW-1185">Reference proteome</keyword>
<proteinExistence type="predicted"/>
<dbReference type="GeneID" id="77676366"/>
<gene>
    <name evidence="2" type="ORF">NESG_01393</name>
</gene>
<dbReference type="RefSeq" id="XP_052904828.1">
    <property type="nucleotide sequence ID" value="XM_053049023.1"/>
</dbReference>
<dbReference type="HOGENOM" id="CLU_009683_3_0_1"/>
<comment type="caution">
    <text evidence="2">The sequence shown here is derived from an EMBL/GenBank/DDBJ whole genome shotgun (WGS) entry which is preliminary data.</text>
</comment>
<protein>
    <submittedName>
        <fullName evidence="2">Uncharacterized protein</fullName>
    </submittedName>
</protein>
<dbReference type="Proteomes" id="UP000054524">
    <property type="component" value="Unassembled WGS sequence"/>
</dbReference>
<keyword evidence="1" id="KW-0732">Signal</keyword>
<organism evidence="2 3">
    <name type="scientific">Nematocida ausubeli (strain ATCC PRA-371 / ERTm2)</name>
    <name type="common">Nematode killer fungus</name>
    <dbReference type="NCBI Taxonomy" id="1913371"/>
    <lineage>
        <taxon>Eukaryota</taxon>
        <taxon>Fungi</taxon>
        <taxon>Fungi incertae sedis</taxon>
        <taxon>Microsporidia</taxon>
        <taxon>Nematocida</taxon>
    </lineage>
</organism>
<dbReference type="EMBL" id="AKIJ01000003">
    <property type="protein sequence ID" value="KFG26273.1"/>
    <property type="molecule type" value="Genomic_DNA"/>
</dbReference>
<evidence type="ECO:0000313" key="3">
    <source>
        <dbReference type="Proteomes" id="UP000054524"/>
    </source>
</evidence>
<accession>A0A086J2A5</accession>
<name>A0A086J2A5_NEMA1</name>
<feature type="chain" id="PRO_5001807826" evidence="1">
    <location>
        <begin position="25"/>
        <end position="894"/>
    </location>
</feature>
<evidence type="ECO:0000313" key="2">
    <source>
        <dbReference type="EMBL" id="KFG26273.1"/>
    </source>
</evidence>
<dbReference type="AlphaFoldDB" id="A0A086J2A5"/>
<evidence type="ECO:0000256" key="1">
    <source>
        <dbReference type="SAM" id="SignalP"/>
    </source>
</evidence>
<reference evidence="2 3" key="1">
    <citation type="journal article" date="2014" name="Genome Announc.">
        <title>Genome Sequence of the Microsporidian Species Nematocida sp1 Strain ERTm6 (ATCC PRA-372).</title>
        <authorList>
            <person name="Bakowski M.A."/>
            <person name="Priest M."/>
            <person name="Young S."/>
            <person name="Cuomo C.A."/>
            <person name="Troemel E.R."/>
        </authorList>
    </citation>
    <scope>NUCLEOTIDE SEQUENCE [LARGE SCALE GENOMIC DNA]</scope>
    <source>
        <strain evidence="2 3">ERTm6</strain>
    </source>
</reference>